<comment type="pathway">
    <text evidence="10">Glycolipid biosynthesis; lipid IV(A) biosynthesis; lipid IV(A) from (3R)-3-hydroxytetradecanoyl-[acyl-carrier-protein] and UDP-N-acetyl-alpha-D-glucosamine: step 4/6.</text>
</comment>
<dbReference type="InterPro" id="IPR029052">
    <property type="entry name" value="Metallo-depent_PP-like"/>
</dbReference>
<dbReference type="AlphaFoldDB" id="A0AA48HUN3"/>
<feature type="binding site" evidence="10">
    <location>
        <position position="124"/>
    </location>
    <ligand>
        <name>substrate</name>
    </ligand>
</feature>
<accession>A0AA48HUN3</accession>
<dbReference type="GO" id="GO:0030145">
    <property type="term" value="F:manganese ion binding"/>
    <property type="evidence" value="ECO:0007669"/>
    <property type="project" value="UniProtKB-UniRule"/>
</dbReference>
<comment type="subcellular location">
    <subcellularLocation>
        <location evidence="10">Cell inner membrane</location>
        <topology evidence="10">Peripheral membrane protein</topology>
        <orientation evidence="10">Cytoplasmic side</orientation>
    </subcellularLocation>
</comment>
<gene>
    <name evidence="10 12" type="primary">lpxH</name>
    <name evidence="12" type="ORF">MACH26_17140</name>
</gene>
<dbReference type="NCBIfam" id="TIGR01854">
    <property type="entry name" value="lipid_A_lpxH"/>
    <property type="match status" value="1"/>
</dbReference>
<name>A0AA48HUN3_9ALTE</name>
<reference evidence="12" key="1">
    <citation type="submission" date="2023-01" db="EMBL/GenBank/DDBJ databases">
        <title>Complete genome sequence of Planctobacterium marinum strain Dej080120_11.</title>
        <authorList>
            <person name="Ueki S."/>
            <person name="Maruyama F."/>
        </authorList>
    </citation>
    <scope>NUCLEOTIDE SEQUENCE</scope>
    <source>
        <strain evidence="12">Dej080120_11</strain>
    </source>
</reference>
<comment type="catalytic activity">
    <reaction evidence="10">
        <text>UDP-2-N,3-O-bis[(3R)-3-hydroxytetradecanoyl]-alpha-D-glucosamine + H2O = 2-N,3-O-bis[(3R)-3-hydroxytetradecanoyl]-alpha-D-glucosaminyl 1-phosphate + UMP + 2 H(+)</text>
        <dbReference type="Rhea" id="RHEA:25213"/>
        <dbReference type="ChEBI" id="CHEBI:15377"/>
        <dbReference type="ChEBI" id="CHEBI:15378"/>
        <dbReference type="ChEBI" id="CHEBI:57865"/>
        <dbReference type="ChEBI" id="CHEBI:57957"/>
        <dbReference type="ChEBI" id="CHEBI:78847"/>
        <dbReference type="EC" id="3.6.1.54"/>
    </reaction>
</comment>
<feature type="binding site" evidence="10">
    <location>
        <position position="9"/>
    </location>
    <ligand>
        <name>Mn(2+)</name>
        <dbReference type="ChEBI" id="CHEBI:29035"/>
        <label>1</label>
    </ligand>
</feature>
<evidence type="ECO:0000256" key="4">
    <source>
        <dbReference type="ARBA" id="ARBA00022556"/>
    </source>
</evidence>
<dbReference type="GO" id="GO:0019897">
    <property type="term" value="C:extrinsic component of plasma membrane"/>
    <property type="evidence" value="ECO:0007669"/>
    <property type="project" value="UniProtKB-UniRule"/>
</dbReference>
<evidence type="ECO:0000256" key="1">
    <source>
        <dbReference type="ARBA" id="ARBA00022475"/>
    </source>
</evidence>
<evidence type="ECO:0000256" key="6">
    <source>
        <dbReference type="ARBA" id="ARBA00022801"/>
    </source>
</evidence>
<dbReference type="SUPFAM" id="SSF56300">
    <property type="entry name" value="Metallo-dependent phosphatases"/>
    <property type="match status" value="1"/>
</dbReference>
<keyword evidence="4 10" id="KW-0441">Lipid A biosynthesis</keyword>
<keyword evidence="6 10" id="KW-0378">Hydrolase</keyword>
<feature type="binding site" evidence="10">
    <location>
        <position position="43"/>
    </location>
    <ligand>
        <name>Mn(2+)</name>
        <dbReference type="ChEBI" id="CHEBI:29035"/>
        <label>1</label>
    </ligand>
</feature>
<feature type="binding site" evidence="10">
    <location>
        <position position="166"/>
    </location>
    <ligand>
        <name>substrate</name>
    </ligand>
</feature>
<comment type="similarity">
    <text evidence="10">Belongs to the LpxH family.</text>
</comment>
<dbReference type="Proteomes" id="UP001333710">
    <property type="component" value="Chromosome"/>
</dbReference>
<dbReference type="InterPro" id="IPR010138">
    <property type="entry name" value="UDP-diacylglucosamine_Hdrlase"/>
</dbReference>
<dbReference type="PANTHER" id="PTHR34990">
    <property type="entry name" value="UDP-2,3-DIACYLGLUCOSAMINE HYDROLASE-RELATED"/>
    <property type="match status" value="1"/>
</dbReference>
<feature type="binding site" evidence="10">
    <location>
        <position position="199"/>
    </location>
    <ligand>
        <name>Mn(2+)</name>
        <dbReference type="ChEBI" id="CHEBI:29035"/>
        <label>1</label>
    </ligand>
</feature>
<evidence type="ECO:0000256" key="10">
    <source>
        <dbReference type="HAMAP-Rule" id="MF_00575"/>
    </source>
</evidence>
<keyword evidence="2 10" id="KW-0444">Lipid biosynthesis</keyword>
<feature type="binding site" evidence="10">
    <location>
        <begin position="81"/>
        <end position="82"/>
    </location>
    <ligand>
        <name>substrate</name>
    </ligand>
</feature>
<evidence type="ECO:0000256" key="3">
    <source>
        <dbReference type="ARBA" id="ARBA00022519"/>
    </source>
</evidence>
<evidence type="ECO:0000313" key="13">
    <source>
        <dbReference type="Proteomes" id="UP001333710"/>
    </source>
</evidence>
<keyword evidence="3 10" id="KW-0997">Cell inner membrane</keyword>
<feature type="binding site" evidence="10">
    <location>
        <position position="116"/>
    </location>
    <ligand>
        <name>Mn(2+)</name>
        <dbReference type="ChEBI" id="CHEBI:29035"/>
        <label>2</label>
    </ligand>
</feature>
<dbReference type="HAMAP" id="MF_00575">
    <property type="entry name" value="LpxH"/>
    <property type="match status" value="1"/>
</dbReference>
<evidence type="ECO:0000256" key="9">
    <source>
        <dbReference type="ARBA" id="ARBA00023211"/>
    </source>
</evidence>
<organism evidence="12 13">
    <name type="scientific">Planctobacterium marinum</name>
    <dbReference type="NCBI Taxonomy" id="1631968"/>
    <lineage>
        <taxon>Bacteria</taxon>
        <taxon>Pseudomonadati</taxon>
        <taxon>Pseudomonadota</taxon>
        <taxon>Gammaproteobacteria</taxon>
        <taxon>Alteromonadales</taxon>
        <taxon>Alteromonadaceae</taxon>
        <taxon>Planctobacterium</taxon>
    </lineage>
</organism>
<protein>
    <recommendedName>
        <fullName evidence="10">UDP-2,3-diacylglucosamine hydrolase</fullName>
        <ecNumber evidence="10">3.6.1.54</ecNumber>
    </recommendedName>
    <alternativeName>
        <fullName evidence="10">UDP-2,3-diacylglucosamine diphosphatase</fullName>
    </alternativeName>
</protein>
<evidence type="ECO:0000256" key="7">
    <source>
        <dbReference type="ARBA" id="ARBA00023098"/>
    </source>
</evidence>
<sequence length="251" mass="28906">MKKTLFIADLHLSDNRPDITQCFIHFLSSIDTKNTDKLFILGDLFEAWVGDDDDNQFTRTVANAIKSVREQGVPVFFIHGNRDFLIRQQYAHQCGMELLPEQQVIDLYGTPTLILHGDELCTRDVAYQKFRKKARGWWWPRLVLWLPLKKRKEIAQKGRETSKKNQQALSADIMDVTPEEVLNYLDKFAVKQMIHGHTHRPAIHNITTHNGEAAKRIVVGDWYEQGSVLTVTKEGMTLANLPFQEVTDHPA</sequence>
<dbReference type="PANTHER" id="PTHR34990:SF1">
    <property type="entry name" value="UDP-2,3-DIACYLGLUCOSAMINE HYDROLASE"/>
    <property type="match status" value="1"/>
</dbReference>
<dbReference type="CDD" id="cd07398">
    <property type="entry name" value="MPP_YbbF-LpxH"/>
    <property type="match status" value="1"/>
</dbReference>
<evidence type="ECO:0000256" key="2">
    <source>
        <dbReference type="ARBA" id="ARBA00022516"/>
    </source>
</evidence>
<feature type="binding site" evidence="10">
    <location>
        <position position="11"/>
    </location>
    <ligand>
        <name>Mn(2+)</name>
        <dbReference type="ChEBI" id="CHEBI:29035"/>
        <label>1</label>
    </ligand>
</feature>
<evidence type="ECO:0000259" key="11">
    <source>
        <dbReference type="Pfam" id="PF00149"/>
    </source>
</evidence>
<feature type="binding site" evidence="10">
    <location>
        <position position="197"/>
    </location>
    <ligand>
        <name>substrate</name>
    </ligand>
</feature>
<feature type="binding site" evidence="10">
    <location>
        <position position="162"/>
    </location>
    <ligand>
        <name>substrate</name>
    </ligand>
</feature>
<feature type="binding site" evidence="10">
    <location>
        <position position="197"/>
    </location>
    <ligand>
        <name>Mn(2+)</name>
        <dbReference type="ChEBI" id="CHEBI:29035"/>
        <label>2</label>
    </ligand>
</feature>
<keyword evidence="7 10" id="KW-0443">Lipid metabolism</keyword>
<feature type="binding site" evidence="10">
    <location>
        <position position="43"/>
    </location>
    <ligand>
        <name>Mn(2+)</name>
        <dbReference type="ChEBI" id="CHEBI:29035"/>
        <label>2</label>
    </ligand>
</feature>
<dbReference type="RefSeq" id="WP_338292225.1">
    <property type="nucleotide sequence ID" value="NZ_AP027272.1"/>
</dbReference>
<dbReference type="InterPro" id="IPR004843">
    <property type="entry name" value="Calcineurin-like_PHP"/>
</dbReference>
<dbReference type="GO" id="GO:0008758">
    <property type="term" value="F:UDP-2,3-diacylglucosamine hydrolase activity"/>
    <property type="evidence" value="ECO:0007669"/>
    <property type="project" value="UniProtKB-UniRule"/>
</dbReference>
<feature type="binding site" evidence="10">
    <location>
        <position position="81"/>
    </location>
    <ligand>
        <name>Mn(2+)</name>
        <dbReference type="ChEBI" id="CHEBI:29035"/>
        <label>2</label>
    </ligand>
</feature>
<comment type="cofactor">
    <cofactor evidence="10">
        <name>Mn(2+)</name>
        <dbReference type="ChEBI" id="CHEBI:29035"/>
    </cofactor>
    <text evidence="10">Binds 2 Mn(2+) ions per subunit in a binuclear metal center.</text>
</comment>
<dbReference type="NCBIfam" id="NF003743">
    <property type="entry name" value="PRK05340.1"/>
    <property type="match status" value="1"/>
</dbReference>
<dbReference type="EC" id="3.6.1.54" evidence="10"/>
<dbReference type="Pfam" id="PF00149">
    <property type="entry name" value="Metallophos"/>
    <property type="match status" value="1"/>
</dbReference>
<dbReference type="InterPro" id="IPR043461">
    <property type="entry name" value="LpxH-like"/>
</dbReference>
<dbReference type="GO" id="GO:0005737">
    <property type="term" value="C:cytoplasm"/>
    <property type="evidence" value="ECO:0007669"/>
    <property type="project" value="InterPro"/>
</dbReference>
<dbReference type="GO" id="GO:0009245">
    <property type="term" value="P:lipid A biosynthetic process"/>
    <property type="evidence" value="ECO:0007669"/>
    <property type="project" value="UniProtKB-UniRule"/>
</dbReference>
<keyword evidence="8 10" id="KW-0472">Membrane</keyword>
<dbReference type="Gene3D" id="3.60.21.10">
    <property type="match status" value="1"/>
</dbReference>
<keyword evidence="13" id="KW-1185">Reference proteome</keyword>
<comment type="caution">
    <text evidence="10">Lacks conserved residue(s) required for the propagation of feature annotation.</text>
</comment>
<proteinExistence type="inferred from homology"/>
<comment type="function">
    <text evidence="10">Hydrolyzes the pyrophosphate bond of UDP-2,3-diacylglucosamine to yield 2,3-diacylglucosamine 1-phosphate (lipid X) and UMP by catalyzing the attack of water at the alpha-P atom. Involved in the biosynthesis of lipid A, a phosphorylated glycolipid that anchors the lipopolysaccharide to the outer membrane of the cell.</text>
</comment>
<dbReference type="EMBL" id="AP027272">
    <property type="protein sequence ID" value="BDX06193.1"/>
    <property type="molecule type" value="Genomic_DNA"/>
</dbReference>
<keyword evidence="5 10" id="KW-0479">Metal-binding</keyword>
<evidence type="ECO:0000313" key="12">
    <source>
        <dbReference type="EMBL" id="BDX06193.1"/>
    </source>
</evidence>
<dbReference type="KEGG" id="pmaw:MACH26_17140"/>
<keyword evidence="9 10" id="KW-0464">Manganese</keyword>
<evidence type="ECO:0000256" key="8">
    <source>
        <dbReference type="ARBA" id="ARBA00023136"/>
    </source>
</evidence>
<feature type="domain" description="Calcineurin-like phosphoesterase" evidence="11">
    <location>
        <begin position="3"/>
        <end position="201"/>
    </location>
</feature>
<evidence type="ECO:0000256" key="5">
    <source>
        <dbReference type="ARBA" id="ARBA00022723"/>
    </source>
</evidence>
<keyword evidence="1 10" id="KW-1003">Cell membrane</keyword>